<evidence type="ECO:0000313" key="2">
    <source>
        <dbReference type="Proteomes" id="UP000230233"/>
    </source>
</evidence>
<dbReference type="Proteomes" id="UP000230233">
    <property type="component" value="Chromosome IV"/>
</dbReference>
<proteinExistence type="predicted"/>
<gene>
    <name evidence="1" type="primary">Cnig_chr_IV.g15801</name>
    <name evidence="1" type="ORF">B9Z55_015801</name>
</gene>
<dbReference type="AlphaFoldDB" id="A0A2G5UBT9"/>
<accession>A0A2G5UBT9</accession>
<keyword evidence="2" id="KW-1185">Reference proteome</keyword>
<dbReference type="OrthoDB" id="5853122at2759"/>
<name>A0A2G5UBT9_9PELO</name>
<protein>
    <submittedName>
        <fullName evidence="1">Uncharacterized protein</fullName>
    </submittedName>
</protein>
<evidence type="ECO:0000313" key="1">
    <source>
        <dbReference type="EMBL" id="PIC37015.1"/>
    </source>
</evidence>
<comment type="caution">
    <text evidence="1">The sequence shown here is derived from an EMBL/GenBank/DDBJ whole genome shotgun (WGS) entry which is preliminary data.</text>
</comment>
<organism evidence="1 2">
    <name type="scientific">Caenorhabditis nigoni</name>
    <dbReference type="NCBI Taxonomy" id="1611254"/>
    <lineage>
        <taxon>Eukaryota</taxon>
        <taxon>Metazoa</taxon>
        <taxon>Ecdysozoa</taxon>
        <taxon>Nematoda</taxon>
        <taxon>Chromadorea</taxon>
        <taxon>Rhabditida</taxon>
        <taxon>Rhabditina</taxon>
        <taxon>Rhabditomorpha</taxon>
        <taxon>Rhabditoidea</taxon>
        <taxon>Rhabditidae</taxon>
        <taxon>Peloderinae</taxon>
        <taxon>Caenorhabditis</taxon>
    </lineage>
</organism>
<sequence>MTVSTATCRLMFEAIKTQHLERENAIYEQHYVQYCSLLGAYVSAIRDDVITHDRNPLMFDIASFEIGQFIRKQKNDAGKRREFQILADIIHKSVGDKLNVF</sequence>
<dbReference type="EMBL" id="PDUG01000004">
    <property type="protein sequence ID" value="PIC37015.1"/>
    <property type="molecule type" value="Genomic_DNA"/>
</dbReference>
<reference evidence="2" key="1">
    <citation type="submission" date="2017-10" db="EMBL/GenBank/DDBJ databases">
        <title>Rapid genome shrinkage in a self-fertile nematode reveals novel sperm competition proteins.</title>
        <authorList>
            <person name="Yin D."/>
            <person name="Schwarz E.M."/>
            <person name="Thomas C.G."/>
            <person name="Felde R.L."/>
            <person name="Korf I.F."/>
            <person name="Cutter A.D."/>
            <person name="Schartner C.M."/>
            <person name="Ralston E.J."/>
            <person name="Meyer B.J."/>
            <person name="Haag E.S."/>
        </authorList>
    </citation>
    <scope>NUCLEOTIDE SEQUENCE [LARGE SCALE GENOMIC DNA]</scope>
    <source>
        <strain evidence="2">JU1422</strain>
    </source>
</reference>
<dbReference type="STRING" id="1611254.A0A2G5UBT9"/>